<name>R0LS90_ANAPL</name>
<feature type="region of interest" description="Disordered" evidence="1">
    <location>
        <begin position="1"/>
        <end position="46"/>
    </location>
</feature>
<proteinExistence type="predicted"/>
<keyword evidence="3" id="KW-1185">Reference proteome</keyword>
<evidence type="ECO:0000256" key="1">
    <source>
        <dbReference type="SAM" id="MobiDB-lite"/>
    </source>
</evidence>
<feature type="compositionally biased region" description="Basic and acidic residues" evidence="1">
    <location>
        <begin position="35"/>
        <end position="45"/>
    </location>
</feature>
<evidence type="ECO:0000313" key="3">
    <source>
        <dbReference type="Proteomes" id="UP000296049"/>
    </source>
</evidence>
<organism evidence="2 3">
    <name type="scientific">Anas platyrhynchos</name>
    <name type="common">Mallard</name>
    <name type="synonym">Anas boschas</name>
    <dbReference type="NCBI Taxonomy" id="8839"/>
    <lineage>
        <taxon>Eukaryota</taxon>
        <taxon>Metazoa</taxon>
        <taxon>Chordata</taxon>
        <taxon>Craniata</taxon>
        <taxon>Vertebrata</taxon>
        <taxon>Euteleostomi</taxon>
        <taxon>Archelosauria</taxon>
        <taxon>Archosauria</taxon>
        <taxon>Dinosauria</taxon>
        <taxon>Saurischia</taxon>
        <taxon>Theropoda</taxon>
        <taxon>Coelurosauria</taxon>
        <taxon>Aves</taxon>
        <taxon>Neognathae</taxon>
        <taxon>Galloanserae</taxon>
        <taxon>Anseriformes</taxon>
        <taxon>Anatidae</taxon>
        <taxon>Anatinae</taxon>
        <taxon>Anas</taxon>
    </lineage>
</organism>
<reference evidence="3" key="1">
    <citation type="journal article" date="2013" name="Nat. Genet.">
        <title>The duck genome and transcriptome provide insight into an avian influenza virus reservoir species.</title>
        <authorList>
            <person name="Huang Y."/>
            <person name="Li Y."/>
            <person name="Burt D.W."/>
            <person name="Chen H."/>
            <person name="Zhang Y."/>
            <person name="Qian W."/>
            <person name="Kim H."/>
            <person name="Gan S."/>
            <person name="Zhao Y."/>
            <person name="Li J."/>
            <person name="Yi K."/>
            <person name="Feng H."/>
            <person name="Zhu P."/>
            <person name="Li B."/>
            <person name="Liu Q."/>
            <person name="Fairley S."/>
            <person name="Magor K.E."/>
            <person name="Du Z."/>
            <person name="Hu X."/>
            <person name="Goodman L."/>
            <person name="Tafer H."/>
            <person name="Vignal A."/>
            <person name="Lee T."/>
            <person name="Kim K.W."/>
            <person name="Sheng Z."/>
            <person name="An Y."/>
            <person name="Searle S."/>
            <person name="Herrero J."/>
            <person name="Groenen M.A."/>
            <person name="Crooijmans R.P."/>
            <person name="Faraut T."/>
            <person name="Cai Q."/>
            <person name="Webster R.G."/>
            <person name="Aldridge J.R."/>
            <person name="Warren W.C."/>
            <person name="Bartschat S."/>
            <person name="Kehr S."/>
            <person name="Marz M."/>
            <person name="Stadler P.F."/>
            <person name="Smith J."/>
            <person name="Kraus R.H."/>
            <person name="Zhao Y."/>
            <person name="Ren L."/>
            <person name="Fei J."/>
            <person name="Morisson M."/>
            <person name="Kaiser P."/>
            <person name="Griffin D.K."/>
            <person name="Rao M."/>
            <person name="Pitel F."/>
            <person name="Wang J."/>
            <person name="Li N."/>
        </authorList>
    </citation>
    <scope>NUCLEOTIDE SEQUENCE [LARGE SCALE GENOMIC DNA]</scope>
</reference>
<protein>
    <submittedName>
        <fullName evidence="2">Uncharacterized protein</fullName>
    </submittedName>
</protein>
<dbReference type="EMBL" id="KB742873">
    <property type="protein sequence ID" value="EOB03268.1"/>
    <property type="molecule type" value="Genomic_DNA"/>
</dbReference>
<dbReference type="AlphaFoldDB" id="R0LS90"/>
<gene>
    <name evidence="2" type="ORF">Anapl_00619</name>
</gene>
<dbReference type="Proteomes" id="UP000296049">
    <property type="component" value="Unassembled WGS sequence"/>
</dbReference>
<sequence length="454" mass="50349">MQRLRVATPVGSKLSMSMRGGKTVPAKSLLQNRSPDCEQGEKPLESRQFLQKGTSHSTGAYIWIDSNPPDLWIPAAAVVSVSGSGGVPGFPSNLCLLPMCADPSSASYIMYSKNDLPACVSIVPRCQSDSTCLNEEGWSRSSFPERISQYLTDITRMRESNSGFYRLLRFGAEPDLGYHLGLLILPVEVEATQKSSLAEQVSSVMKLPGTLPSTVHSELLDASMEKEPDSSFSTRYRNAQDSRFHLDEHMGYLTCLLKWYTQSRAYIHAISILLRISLLVAAADVPLLRSLQVNHEPKTLRTDNEVSVETAAEAVGQALVRQHTSVCFEGREHQQQPQHFWDIIAWSLRGVLRAVELAIKVSLGLFACMRLSLEQNCKHQTGTQLKSEAVTRGLLPPHGQEASGRLKQWPFLWCESVHTWNDSENLPSRNADSQLLLIVITPLMSVVGRKMKGC</sequence>
<accession>R0LS90</accession>
<evidence type="ECO:0000313" key="2">
    <source>
        <dbReference type="EMBL" id="EOB03268.1"/>
    </source>
</evidence>